<dbReference type="Gene3D" id="3.40.50.2000">
    <property type="entry name" value="Glycogen Phosphorylase B"/>
    <property type="match status" value="2"/>
</dbReference>
<dbReference type="CDD" id="cd03784">
    <property type="entry name" value="GT1_Gtf-like"/>
    <property type="match status" value="1"/>
</dbReference>
<dbReference type="SMR" id="A0A445B2W4"/>
<dbReference type="PANTHER" id="PTHR11926:SF1530">
    <property type="entry name" value="EF-HAND DOMAIN-CONTAINING PROTEIN"/>
    <property type="match status" value="1"/>
</dbReference>
<dbReference type="Gramene" id="arahy.Tifrunner.gnm2.ann2.Ah10g351900.1">
    <property type="protein sequence ID" value="arahy.Tifrunner.gnm2.ann2.Ah10g351900.1-CDS"/>
    <property type="gene ID" value="arahy.Tifrunner.gnm2.ann2.Ah10g351900"/>
</dbReference>
<keyword evidence="2" id="KW-0808">Transferase</keyword>
<dbReference type="SUPFAM" id="SSF53756">
    <property type="entry name" value="UDP-Glycosyltransferase/glycogen phosphorylase"/>
    <property type="match status" value="1"/>
</dbReference>
<dbReference type="GO" id="GO:0080044">
    <property type="term" value="F:quercetin 7-O-glucosyltransferase activity"/>
    <property type="evidence" value="ECO:0007669"/>
    <property type="project" value="TreeGrafter"/>
</dbReference>
<dbReference type="PANTHER" id="PTHR11926">
    <property type="entry name" value="GLUCOSYL/GLUCURONOSYL TRANSFERASES"/>
    <property type="match status" value="1"/>
</dbReference>
<organism evidence="4 5">
    <name type="scientific">Arachis hypogaea</name>
    <name type="common">Peanut</name>
    <dbReference type="NCBI Taxonomy" id="3818"/>
    <lineage>
        <taxon>Eukaryota</taxon>
        <taxon>Viridiplantae</taxon>
        <taxon>Streptophyta</taxon>
        <taxon>Embryophyta</taxon>
        <taxon>Tracheophyta</taxon>
        <taxon>Spermatophyta</taxon>
        <taxon>Magnoliopsida</taxon>
        <taxon>eudicotyledons</taxon>
        <taxon>Gunneridae</taxon>
        <taxon>Pentapetalae</taxon>
        <taxon>rosids</taxon>
        <taxon>fabids</taxon>
        <taxon>Fabales</taxon>
        <taxon>Fabaceae</taxon>
        <taxon>Papilionoideae</taxon>
        <taxon>50 kb inversion clade</taxon>
        <taxon>dalbergioids sensu lato</taxon>
        <taxon>Dalbergieae</taxon>
        <taxon>Pterocarpus clade</taxon>
        <taxon>Arachis</taxon>
    </lineage>
</organism>
<dbReference type="InterPro" id="IPR058980">
    <property type="entry name" value="Glyco_transf_N"/>
</dbReference>
<evidence type="ECO:0000313" key="4">
    <source>
        <dbReference type="EMBL" id="RYR32986.1"/>
    </source>
</evidence>
<keyword evidence="5" id="KW-1185">Reference proteome</keyword>
<dbReference type="EMBL" id="SDMP01000010">
    <property type="protein sequence ID" value="RYR32986.1"/>
    <property type="molecule type" value="Genomic_DNA"/>
</dbReference>
<dbReference type="GO" id="GO:0080043">
    <property type="term" value="F:quercetin 3-O-glucosyltransferase activity"/>
    <property type="evidence" value="ECO:0007669"/>
    <property type="project" value="TreeGrafter"/>
</dbReference>
<evidence type="ECO:0000259" key="3">
    <source>
        <dbReference type="Pfam" id="PF26168"/>
    </source>
</evidence>
<dbReference type="InterPro" id="IPR002213">
    <property type="entry name" value="UDP_glucos_trans"/>
</dbReference>
<dbReference type="Pfam" id="PF26168">
    <property type="entry name" value="Glyco_transf_N"/>
    <property type="match status" value="1"/>
</dbReference>
<comment type="caution">
    <text evidence="4">The sequence shown here is derived from an EMBL/GenBank/DDBJ whole genome shotgun (WGS) entry which is preliminary data.</text>
</comment>
<dbReference type="OrthoDB" id="5835829at2759"/>
<evidence type="ECO:0000313" key="5">
    <source>
        <dbReference type="Proteomes" id="UP000289738"/>
    </source>
</evidence>
<feature type="domain" description="Glycosyltransferase N-terminal" evidence="3">
    <location>
        <begin position="5"/>
        <end position="53"/>
    </location>
</feature>
<comment type="similarity">
    <text evidence="1">Belongs to the UDP-glycosyltransferase family.</text>
</comment>
<proteinExistence type="inferred from homology"/>
<dbReference type="FunFam" id="3.40.50.2000:FF:000108">
    <property type="entry name" value="UDP-glycosyltransferase 83A1"/>
    <property type="match status" value="1"/>
</dbReference>
<protein>
    <recommendedName>
        <fullName evidence="3">Glycosyltransferase N-terminal domain-containing protein</fullName>
    </recommendedName>
</protein>
<gene>
    <name evidence="4" type="ORF">Ahy_A10g047515</name>
</gene>
<evidence type="ECO:0000256" key="2">
    <source>
        <dbReference type="ARBA" id="ARBA00022679"/>
    </source>
</evidence>
<accession>A0A445B2W4</accession>
<name>A0A445B2W4_ARAHY</name>
<dbReference type="FunFam" id="3.40.50.2000:FF:000061">
    <property type="entry name" value="UDP-glycosyltransferase 83A1"/>
    <property type="match status" value="1"/>
</dbReference>
<dbReference type="AlphaFoldDB" id="A0A445B2W4"/>
<dbReference type="Pfam" id="PF00201">
    <property type="entry name" value="UDPGT"/>
    <property type="match status" value="1"/>
</dbReference>
<sequence length="447" mass="50537">MKTPTVLALPWPAQGHVNPLMTFSQKLADHGCNIIFVNTEFIHEKVVMSSINGSSSIKLMSIPDGLEPEDDRRNIGELCTSMLRTMPSMLEKLIEDLRLNDGVTISCIVYDGTMGWALEVAKKMGINGALFWPASAALFAMQYNIPKLIDDGIIDSQGAPTAERRFQLSPSIREMDTGLIWWTNFPKIETQRKMFKYLLSFTKTQYSTDWYFCNTTNELEHAALSCFPKLLPIGPLLKSNNNEDSTTSFLEEDLSCMSWLDNHSTASVLYVAFGSTTHFNEKQFVELALGLDLTNKPFLLVMRQDFKYEFKAGSRGKIVRWAPQQKVLSHPAIACFVTHCGWNSTIESLSNGVPFLCWPYFCDQFLNKLYICDDLKVGLGFEGDENGLISHEEIKAKVDQLLGDENIKSRSLELEKKLKSNNEKGGASRENLRKFVAWLKKEEQTMS</sequence>
<dbReference type="Proteomes" id="UP000289738">
    <property type="component" value="Chromosome A10"/>
</dbReference>
<evidence type="ECO:0000256" key="1">
    <source>
        <dbReference type="ARBA" id="ARBA00009995"/>
    </source>
</evidence>
<reference evidence="4 5" key="1">
    <citation type="submission" date="2019-01" db="EMBL/GenBank/DDBJ databases">
        <title>Sequencing of cultivated peanut Arachis hypogaea provides insights into genome evolution and oil improvement.</title>
        <authorList>
            <person name="Chen X."/>
        </authorList>
    </citation>
    <scope>NUCLEOTIDE SEQUENCE [LARGE SCALE GENOMIC DNA]</scope>
    <source>
        <strain evidence="5">cv. Fuhuasheng</strain>
        <tissue evidence="4">Leaves</tissue>
    </source>
</reference>